<organism evidence="1 2">
    <name type="scientific">Gluconobacter thailandicus</name>
    <dbReference type="NCBI Taxonomy" id="257438"/>
    <lineage>
        <taxon>Bacteria</taxon>
        <taxon>Pseudomonadati</taxon>
        <taxon>Pseudomonadota</taxon>
        <taxon>Alphaproteobacteria</taxon>
        <taxon>Acetobacterales</taxon>
        <taxon>Acetobacteraceae</taxon>
        <taxon>Gluconobacter</taxon>
    </lineage>
</organism>
<reference evidence="1 2" key="1">
    <citation type="submission" date="2019-08" db="EMBL/GenBank/DDBJ databases">
        <title>Gluconobacter frateurii HD924 genome.</title>
        <authorList>
            <person name="Liu Y."/>
            <person name="Zhang P."/>
        </authorList>
    </citation>
    <scope>NUCLEOTIDE SEQUENCE [LARGE SCALE GENOMIC DNA]</scope>
    <source>
        <strain evidence="1 2">HD924</strain>
    </source>
</reference>
<dbReference type="KEGG" id="gti:FXF46_00805"/>
<evidence type="ECO:0000313" key="1">
    <source>
        <dbReference type="EMBL" id="QEH94956.1"/>
    </source>
</evidence>
<dbReference type="EMBL" id="CP043043">
    <property type="protein sequence ID" value="QEH94956.1"/>
    <property type="molecule type" value="Genomic_DNA"/>
</dbReference>
<name>A0AAP9EP75_GLUTH</name>
<dbReference type="Pfam" id="PF13704">
    <property type="entry name" value="Glyco_tranf_2_4"/>
    <property type="match status" value="1"/>
</dbReference>
<dbReference type="Proteomes" id="UP000323560">
    <property type="component" value="Chromosome"/>
</dbReference>
<protein>
    <submittedName>
        <fullName evidence="1">Glycosyltransferase family 2 protein</fullName>
    </submittedName>
</protein>
<evidence type="ECO:0000313" key="2">
    <source>
        <dbReference type="Proteomes" id="UP000323560"/>
    </source>
</evidence>
<gene>
    <name evidence="1" type="ORF">FXF46_00805</name>
</gene>
<accession>A0AAP9EP75</accession>
<dbReference type="SUPFAM" id="SSF53448">
    <property type="entry name" value="Nucleotide-diphospho-sugar transferases"/>
    <property type="match status" value="1"/>
</dbReference>
<proteinExistence type="predicted"/>
<sequence length="464" mass="52102">MLKTAAVLFVHNEVDNIGWWISHHRAIGFSTLIICDDYSTDGTWTVLSSAASFHDIRLHRSNADFPDRLARQTAFQEEIFSEGKSEFDWMMILAADEYLHLEADISLEHFLSSIPEDVQPVHWCLFGSNGHEVPSPFAPTQIFTRHATLETADHHVTRALVRPDRHNGQIPDPFSRLAHAPDWARARILHYAAGDRHSFLKRQSSMTPEEAWSHFNRNDVLDTSAHRWVRQTRQFAASIVQASLTDLYWQLRQVVIRNDEELLAKLGLSPSVLFEDQDFSFPEFTFYAFGQDAQLALDLETEDLVTVETTALDTARYVRLLLMVETSAPAPYPAYLLTERLCSVSCLNIEHSPCLLPTVPLQLDSEERLVRSPLTGQKVALQTPGDALLKQEPSTELSRRATALRVLCQDGHSLIALLRGIEKLPTPDAAALGCAIAMLPYAEANRLAEAFPGLVPLNVRPVSP</sequence>
<dbReference type="AlphaFoldDB" id="A0AAP9EP75"/>
<dbReference type="CDD" id="cd00761">
    <property type="entry name" value="Glyco_tranf_GTA_type"/>
    <property type="match status" value="1"/>
</dbReference>
<dbReference type="InterPro" id="IPR029044">
    <property type="entry name" value="Nucleotide-diphossugar_trans"/>
</dbReference>
<dbReference type="RefSeq" id="WP_061510836.1">
    <property type="nucleotide sequence ID" value="NZ_CP043043.1"/>
</dbReference>